<evidence type="ECO:0000313" key="3">
    <source>
        <dbReference type="Proteomes" id="UP001595617"/>
    </source>
</evidence>
<dbReference type="PANTHER" id="PTHR34801">
    <property type="entry name" value="EXPRESSED PROTEIN"/>
    <property type="match status" value="1"/>
</dbReference>
<accession>A0ABV7ZXM7</accession>
<dbReference type="EMBL" id="JBHRYR010000002">
    <property type="protein sequence ID" value="MFC3852152.1"/>
    <property type="molecule type" value="Genomic_DNA"/>
</dbReference>
<dbReference type="Proteomes" id="UP001595617">
    <property type="component" value="Unassembled WGS sequence"/>
</dbReference>
<keyword evidence="3" id="KW-1185">Reference proteome</keyword>
<gene>
    <name evidence="2" type="ORF">ACFOOG_04810</name>
</gene>
<reference evidence="3" key="1">
    <citation type="journal article" date="2019" name="Int. J. Syst. Evol. Microbiol.">
        <title>The Global Catalogue of Microorganisms (GCM) 10K type strain sequencing project: providing services to taxonomists for standard genome sequencing and annotation.</title>
        <authorList>
            <consortium name="The Broad Institute Genomics Platform"/>
            <consortium name="The Broad Institute Genome Sequencing Center for Infectious Disease"/>
            <person name="Wu L."/>
            <person name="Ma J."/>
        </authorList>
    </citation>
    <scope>NUCLEOTIDE SEQUENCE [LARGE SCALE GENOMIC DNA]</scope>
    <source>
        <strain evidence="3">IBRC 10765</strain>
    </source>
</reference>
<dbReference type="RefSeq" id="WP_380693973.1">
    <property type="nucleotide sequence ID" value="NZ_JBHRYR010000002.1"/>
</dbReference>
<sequence length="154" mass="17507">MWFVLLILALVAVAFIAIYTQNARVPELGHENGRLKPLSKDPNGVSTQTDDPAKQVQPWAFKADQKSTLQAILQAVELYGKAEVITQRDDYLYVVFVTPLMRYRDDAEFYLDAQTQRVHFRSKSRAGKSDLGLNQKRFARLTELYNQVADTAAQ</sequence>
<comment type="caution">
    <text evidence="2">The sequence shown here is derived from an EMBL/GenBank/DDBJ whole genome shotgun (WGS) entry which is preliminary data.</text>
</comment>
<protein>
    <submittedName>
        <fullName evidence="2">DUF1499 domain-containing protein</fullName>
    </submittedName>
</protein>
<dbReference type="InterPro" id="IPR010865">
    <property type="entry name" value="DUF1499"/>
</dbReference>
<evidence type="ECO:0000313" key="2">
    <source>
        <dbReference type="EMBL" id="MFC3852152.1"/>
    </source>
</evidence>
<evidence type="ECO:0000256" key="1">
    <source>
        <dbReference type="SAM" id="MobiDB-lite"/>
    </source>
</evidence>
<dbReference type="PANTHER" id="PTHR34801:SF6">
    <property type="entry name" value="SLL1620 PROTEIN"/>
    <property type="match status" value="1"/>
</dbReference>
<feature type="region of interest" description="Disordered" evidence="1">
    <location>
        <begin position="33"/>
        <end position="52"/>
    </location>
</feature>
<name>A0ABV7ZXM7_9GAMM</name>
<dbReference type="Pfam" id="PF07386">
    <property type="entry name" value="DUF1499"/>
    <property type="match status" value="1"/>
</dbReference>
<dbReference type="PIRSF" id="PIRSF026426">
    <property type="entry name" value="DUF1499"/>
    <property type="match status" value="1"/>
</dbReference>
<proteinExistence type="predicted"/>
<organism evidence="2 3">
    <name type="scientific">Saccharospirillum mangrovi</name>
    <dbReference type="NCBI Taxonomy" id="2161747"/>
    <lineage>
        <taxon>Bacteria</taxon>
        <taxon>Pseudomonadati</taxon>
        <taxon>Pseudomonadota</taxon>
        <taxon>Gammaproteobacteria</taxon>
        <taxon>Oceanospirillales</taxon>
        <taxon>Saccharospirillaceae</taxon>
        <taxon>Saccharospirillum</taxon>
    </lineage>
</organism>